<dbReference type="EMBL" id="PGOL01002509">
    <property type="protein sequence ID" value="PKI47394.1"/>
    <property type="molecule type" value="Genomic_DNA"/>
</dbReference>
<dbReference type="Pfam" id="PF00781">
    <property type="entry name" value="DAGK_cat"/>
    <property type="match status" value="1"/>
</dbReference>
<evidence type="ECO:0000313" key="3">
    <source>
        <dbReference type="Proteomes" id="UP000233551"/>
    </source>
</evidence>
<evidence type="ECO:0000313" key="2">
    <source>
        <dbReference type="EMBL" id="PKI47394.1"/>
    </source>
</evidence>
<dbReference type="GO" id="GO:0004143">
    <property type="term" value="F:ATP-dependent diacylglycerol kinase activity"/>
    <property type="evidence" value="ECO:0007669"/>
    <property type="project" value="InterPro"/>
</dbReference>
<dbReference type="PANTHER" id="PTHR11255:SF29">
    <property type="entry name" value="DIACYLGLYCEROL KINASE"/>
    <property type="match status" value="1"/>
</dbReference>
<accession>A0A2I0ITS3</accession>
<dbReference type="InterPro" id="IPR017438">
    <property type="entry name" value="ATP-NAD_kinase_N"/>
</dbReference>
<keyword evidence="3" id="KW-1185">Reference proteome</keyword>
<dbReference type="SUPFAM" id="SSF111331">
    <property type="entry name" value="NAD kinase/diacylglycerol kinase-like"/>
    <property type="match status" value="1"/>
</dbReference>
<evidence type="ECO:0000259" key="1">
    <source>
        <dbReference type="PROSITE" id="PS50146"/>
    </source>
</evidence>
<sequence length="233" mass="26075">MVVRIVIRWGITDSDFTGWEIVMGDKSEGVCRDFYVPDYLLVPRSKPWRITHVSACPVSVFINSKSGGQLLVTYRSLLNKNQVFDLGESAPNKVLHQFYVTLEVLKNNGDDFADEVQKKLRINYGVAGGDGTASWLLGVISDLRLPKPPPVATVPLGAGNNLPFSFGWVESYDSRFYDPRPILGRITILTTLIGITTHAESHPHEAEHRPTHDYTVDNRDRCCLQLKLAVHEA</sequence>
<dbReference type="PROSITE" id="PS50146">
    <property type="entry name" value="DAGK"/>
    <property type="match status" value="1"/>
</dbReference>
<dbReference type="AlphaFoldDB" id="A0A2I0ITS3"/>
<dbReference type="GO" id="GO:0007165">
    <property type="term" value="P:signal transduction"/>
    <property type="evidence" value="ECO:0007669"/>
    <property type="project" value="InterPro"/>
</dbReference>
<organism evidence="2 3">
    <name type="scientific">Punica granatum</name>
    <name type="common">Pomegranate</name>
    <dbReference type="NCBI Taxonomy" id="22663"/>
    <lineage>
        <taxon>Eukaryota</taxon>
        <taxon>Viridiplantae</taxon>
        <taxon>Streptophyta</taxon>
        <taxon>Embryophyta</taxon>
        <taxon>Tracheophyta</taxon>
        <taxon>Spermatophyta</taxon>
        <taxon>Magnoliopsida</taxon>
        <taxon>eudicotyledons</taxon>
        <taxon>Gunneridae</taxon>
        <taxon>Pentapetalae</taxon>
        <taxon>rosids</taxon>
        <taxon>malvids</taxon>
        <taxon>Myrtales</taxon>
        <taxon>Lythraceae</taxon>
        <taxon>Punica</taxon>
    </lineage>
</organism>
<reference evidence="2 3" key="1">
    <citation type="submission" date="2017-11" db="EMBL/GenBank/DDBJ databases">
        <title>De-novo sequencing of pomegranate (Punica granatum L.) genome.</title>
        <authorList>
            <person name="Akparov Z."/>
            <person name="Amiraslanov A."/>
            <person name="Hajiyeva S."/>
            <person name="Abbasov M."/>
            <person name="Kaur K."/>
            <person name="Hamwieh A."/>
            <person name="Solovyev V."/>
            <person name="Salamov A."/>
            <person name="Braich B."/>
            <person name="Kosarev P."/>
            <person name="Mahmoud A."/>
            <person name="Hajiyev E."/>
            <person name="Babayeva S."/>
            <person name="Izzatullayeva V."/>
            <person name="Mammadov A."/>
            <person name="Mammadov A."/>
            <person name="Sharifova S."/>
            <person name="Ojaghi J."/>
            <person name="Eynullazada K."/>
            <person name="Bayramov B."/>
            <person name="Abdulazimova A."/>
            <person name="Shahmuradov I."/>
        </authorList>
    </citation>
    <scope>NUCLEOTIDE SEQUENCE [LARGE SCALE GENOMIC DNA]</scope>
    <source>
        <strain evidence="3">cv. AG2017</strain>
        <tissue evidence="2">Leaf</tissue>
    </source>
</reference>
<name>A0A2I0ITS3_PUNGR</name>
<dbReference type="GO" id="GO:0016020">
    <property type="term" value="C:membrane"/>
    <property type="evidence" value="ECO:0007669"/>
    <property type="project" value="TreeGrafter"/>
</dbReference>
<dbReference type="Gene3D" id="3.40.50.10330">
    <property type="entry name" value="Probable inorganic polyphosphate/atp-NAD kinase, domain 1"/>
    <property type="match status" value="1"/>
</dbReference>
<comment type="caution">
    <text evidence="2">The sequence shown here is derived from an EMBL/GenBank/DDBJ whole genome shotgun (WGS) entry which is preliminary data.</text>
</comment>
<dbReference type="STRING" id="22663.A0A2I0ITS3"/>
<protein>
    <recommendedName>
        <fullName evidence="1">DAGKc domain-containing protein</fullName>
    </recommendedName>
</protein>
<feature type="domain" description="DAGKc" evidence="1">
    <location>
        <begin position="53"/>
        <end position="170"/>
    </location>
</feature>
<dbReference type="InterPro" id="IPR001206">
    <property type="entry name" value="Diacylglycerol_kinase_cat_dom"/>
</dbReference>
<dbReference type="Proteomes" id="UP000233551">
    <property type="component" value="Unassembled WGS sequence"/>
</dbReference>
<proteinExistence type="predicted"/>
<dbReference type="PANTHER" id="PTHR11255">
    <property type="entry name" value="DIACYLGLYCEROL KINASE"/>
    <property type="match status" value="1"/>
</dbReference>
<dbReference type="SMART" id="SM00046">
    <property type="entry name" value="DAGKc"/>
    <property type="match status" value="1"/>
</dbReference>
<dbReference type="InterPro" id="IPR037607">
    <property type="entry name" value="DGK"/>
</dbReference>
<gene>
    <name evidence="2" type="ORF">CRG98_032229</name>
</gene>
<dbReference type="InterPro" id="IPR016064">
    <property type="entry name" value="NAD/diacylglycerol_kinase_sf"/>
</dbReference>